<keyword evidence="1" id="KW-0805">Transcription regulation</keyword>
<dbReference type="SMART" id="SM00346">
    <property type="entry name" value="HTH_ICLR"/>
    <property type="match status" value="1"/>
</dbReference>
<gene>
    <name evidence="6" type="ORF">GCM10017083_11620</name>
</gene>
<evidence type="ECO:0000313" key="7">
    <source>
        <dbReference type="Proteomes" id="UP000630353"/>
    </source>
</evidence>
<reference evidence="6" key="1">
    <citation type="journal article" date="2014" name="Int. J. Syst. Evol. Microbiol.">
        <title>Complete genome sequence of Corynebacterium casei LMG S-19264T (=DSM 44701T), isolated from a smear-ripened cheese.</title>
        <authorList>
            <consortium name="US DOE Joint Genome Institute (JGI-PGF)"/>
            <person name="Walter F."/>
            <person name="Albersmeier A."/>
            <person name="Kalinowski J."/>
            <person name="Ruckert C."/>
        </authorList>
    </citation>
    <scope>NUCLEOTIDE SEQUENCE</scope>
    <source>
        <strain evidence="6">KCTC 42651</strain>
    </source>
</reference>
<evidence type="ECO:0000259" key="5">
    <source>
        <dbReference type="PROSITE" id="PS51078"/>
    </source>
</evidence>
<feature type="domain" description="IclR-ED" evidence="5">
    <location>
        <begin position="71"/>
        <end position="257"/>
    </location>
</feature>
<evidence type="ECO:0000256" key="1">
    <source>
        <dbReference type="ARBA" id="ARBA00023015"/>
    </source>
</evidence>
<dbReference type="InterPro" id="IPR036390">
    <property type="entry name" value="WH_DNA-bd_sf"/>
</dbReference>
<dbReference type="Gene3D" id="1.10.10.10">
    <property type="entry name" value="Winged helix-like DNA-binding domain superfamily/Winged helix DNA-binding domain"/>
    <property type="match status" value="1"/>
</dbReference>
<dbReference type="PANTHER" id="PTHR30136">
    <property type="entry name" value="HELIX-TURN-HELIX TRANSCRIPTIONAL REGULATOR, ICLR FAMILY"/>
    <property type="match status" value="1"/>
</dbReference>
<dbReference type="RefSeq" id="WP_189987979.1">
    <property type="nucleotide sequence ID" value="NZ_BMZS01000002.1"/>
</dbReference>
<dbReference type="SUPFAM" id="SSF55781">
    <property type="entry name" value="GAF domain-like"/>
    <property type="match status" value="1"/>
</dbReference>
<dbReference type="GO" id="GO:0003700">
    <property type="term" value="F:DNA-binding transcription factor activity"/>
    <property type="evidence" value="ECO:0007669"/>
    <property type="project" value="TreeGrafter"/>
</dbReference>
<dbReference type="PROSITE" id="PS51077">
    <property type="entry name" value="HTH_ICLR"/>
    <property type="match status" value="1"/>
</dbReference>
<dbReference type="Pfam" id="PF09339">
    <property type="entry name" value="HTH_IclR"/>
    <property type="match status" value="1"/>
</dbReference>
<dbReference type="InterPro" id="IPR036388">
    <property type="entry name" value="WH-like_DNA-bd_sf"/>
</dbReference>
<evidence type="ECO:0000256" key="2">
    <source>
        <dbReference type="ARBA" id="ARBA00023125"/>
    </source>
</evidence>
<evidence type="ECO:0000313" key="6">
    <source>
        <dbReference type="EMBL" id="GHD44324.1"/>
    </source>
</evidence>
<dbReference type="InterPro" id="IPR029016">
    <property type="entry name" value="GAF-like_dom_sf"/>
</dbReference>
<keyword evidence="7" id="KW-1185">Reference proteome</keyword>
<name>A0A918XPD2_9PROT</name>
<reference evidence="6" key="2">
    <citation type="submission" date="2020-09" db="EMBL/GenBank/DDBJ databases">
        <authorList>
            <person name="Sun Q."/>
            <person name="Kim S."/>
        </authorList>
    </citation>
    <scope>NUCLEOTIDE SEQUENCE</scope>
    <source>
        <strain evidence="6">KCTC 42651</strain>
    </source>
</reference>
<dbReference type="Pfam" id="PF01614">
    <property type="entry name" value="IclR_C"/>
    <property type="match status" value="1"/>
</dbReference>
<comment type="caution">
    <text evidence="6">The sequence shown here is derived from an EMBL/GenBank/DDBJ whole genome shotgun (WGS) entry which is preliminary data.</text>
</comment>
<feature type="domain" description="HTH iclR-type" evidence="4">
    <location>
        <begin position="8"/>
        <end position="70"/>
    </location>
</feature>
<protein>
    <submittedName>
        <fullName evidence="6">Transcriptional regulator</fullName>
    </submittedName>
</protein>
<keyword evidence="3" id="KW-0804">Transcription</keyword>
<dbReference type="GO" id="GO:0045892">
    <property type="term" value="P:negative regulation of DNA-templated transcription"/>
    <property type="evidence" value="ECO:0007669"/>
    <property type="project" value="TreeGrafter"/>
</dbReference>
<dbReference type="PANTHER" id="PTHR30136:SF8">
    <property type="entry name" value="TRANSCRIPTIONAL REGULATORY PROTEIN"/>
    <property type="match status" value="1"/>
</dbReference>
<dbReference type="Proteomes" id="UP000630353">
    <property type="component" value="Unassembled WGS sequence"/>
</dbReference>
<keyword evidence="2" id="KW-0238">DNA-binding</keyword>
<dbReference type="Gene3D" id="3.30.450.40">
    <property type="match status" value="1"/>
</dbReference>
<dbReference type="InterPro" id="IPR005471">
    <property type="entry name" value="Tscrpt_reg_IclR_N"/>
</dbReference>
<dbReference type="AlphaFoldDB" id="A0A918XPD2"/>
<accession>A0A918XPD2</accession>
<proteinExistence type="predicted"/>
<dbReference type="PROSITE" id="PS51078">
    <property type="entry name" value="ICLR_ED"/>
    <property type="match status" value="1"/>
</dbReference>
<dbReference type="InterPro" id="IPR050707">
    <property type="entry name" value="HTH_MetabolicPath_Reg"/>
</dbReference>
<organism evidence="6 7">
    <name type="scientific">Thalassobaculum fulvum</name>
    <dbReference type="NCBI Taxonomy" id="1633335"/>
    <lineage>
        <taxon>Bacteria</taxon>
        <taxon>Pseudomonadati</taxon>
        <taxon>Pseudomonadota</taxon>
        <taxon>Alphaproteobacteria</taxon>
        <taxon>Rhodospirillales</taxon>
        <taxon>Thalassobaculaceae</taxon>
        <taxon>Thalassobaculum</taxon>
    </lineage>
</organism>
<dbReference type="EMBL" id="BMZS01000002">
    <property type="protein sequence ID" value="GHD44324.1"/>
    <property type="molecule type" value="Genomic_DNA"/>
</dbReference>
<sequence length="266" mass="27878">MAGDQRGIQSVEVGGQLLRALAEADGPMMLRDLARSADMSAARAHPYLVSFMRIGMVDQDKATGRYELGPLALQIGLASMRRLQPVRVAEGIVSGLVDTIGQTVALAVWGNHGPTVVRIEEGVSAIHVNMRVGSVMSLLGTATGRVFAAFLPPKMIEGFLDSDVGRASVGDEQARRMSRPQVEAAVAEVRQRGLARAVDRPIPGVNALCAPVFDQTGSIVLALTAIGPSGVFDADWDGPIAKELRACAGTVSARLGYLPAAGRQAG</sequence>
<dbReference type="GO" id="GO:0003677">
    <property type="term" value="F:DNA binding"/>
    <property type="evidence" value="ECO:0007669"/>
    <property type="project" value="UniProtKB-KW"/>
</dbReference>
<dbReference type="SUPFAM" id="SSF46785">
    <property type="entry name" value="Winged helix' DNA-binding domain"/>
    <property type="match status" value="1"/>
</dbReference>
<dbReference type="InterPro" id="IPR014757">
    <property type="entry name" value="Tscrpt_reg_IclR_C"/>
</dbReference>
<evidence type="ECO:0000259" key="4">
    <source>
        <dbReference type="PROSITE" id="PS51077"/>
    </source>
</evidence>
<evidence type="ECO:0000256" key="3">
    <source>
        <dbReference type="ARBA" id="ARBA00023163"/>
    </source>
</evidence>